<sequence>MDTDFRSVANSYRRFASRETAQTPVYREWSEAVASDSRARELISSLPEPKRQPNLVFAAARLHSGEADDGGWRLDSATGDEFTAYLNEHWLAIAETARTRATQTNEPGRCAVHLTELASVTGPVALIEVGHSAGLTLIPDLYDVEYAETAGPDVGRADSRQPGSHQPDAARPGISLPVTTQSPPIRLLTSVEGQSPVTLTCRLDGIPAPERMPEIAWRGGVDLNPLTLDPASPEGAEALRWMKALVWPGHEERAARLADAARIVTGAQSAGPWVSLRGDLSERLPELIERARADSPGAHVVVIHTAVVAYLPEPARFEALMTRLQAESDAAGQQLTWLSCEGPGVLPGIAAQLAPGSVEPGEFVLARDGVPVAAVHPWGTSARRLPVKPRQDSMNHAWIEAGSRGSNPL</sequence>
<dbReference type="PROSITE" id="PS50835">
    <property type="entry name" value="IG_LIKE"/>
    <property type="match status" value="1"/>
</dbReference>
<feature type="region of interest" description="Disordered" evidence="1">
    <location>
        <begin position="152"/>
        <end position="177"/>
    </location>
</feature>
<dbReference type="InterPro" id="IPR007110">
    <property type="entry name" value="Ig-like_dom"/>
</dbReference>
<gene>
    <name evidence="3" type="ORF">J2S35_000154</name>
</gene>
<evidence type="ECO:0000313" key="4">
    <source>
        <dbReference type="Proteomes" id="UP001247307"/>
    </source>
</evidence>
<dbReference type="AlphaFoldDB" id="A0AAE3YFI2"/>
<evidence type="ECO:0000256" key="1">
    <source>
        <dbReference type="SAM" id="MobiDB-lite"/>
    </source>
</evidence>
<comment type="caution">
    <text evidence="3">The sequence shown here is derived from an EMBL/GenBank/DDBJ whole genome shotgun (WGS) entry which is preliminary data.</text>
</comment>
<dbReference type="Pfam" id="PF10094">
    <property type="entry name" value="DUF2332"/>
    <property type="match status" value="1"/>
</dbReference>
<reference evidence="3" key="1">
    <citation type="submission" date="2023-07" db="EMBL/GenBank/DDBJ databases">
        <title>Sequencing the genomes of 1000 actinobacteria strains.</title>
        <authorList>
            <person name="Klenk H.-P."/>
        </authorList>
    </citation>
    <scope>NUCLEOTIDE SEQUENCE</scope>
    <source>
        <strain evidence="3">DSM 13988</strain>
    </source>
</reference>
<name>A0AAE3YFI2_9MICC</name>
<dbReference type="Proteomes" id="UP001247307">
    <property type="component" value="Unassembled WGS sequence"/>
</dbReference>
<proteinExistence type="predicted"/>
<accession>A0AAE3YFI2</accession>
<dbReference type="InterPro" id="IPR011200">
    <property type="entry name" value="UCP012608"/>
</dbReference>
<keyword evidence="4" id="KW-1185">Reference proteome</keyword>
<dbReference type="RefSeq" id="WP_309848736.1">
    <property type="nucleotide sequence ID" value="NZ_BAAAIU010000004.1"/>
</dbReference>
<protein>
    <recommendedName>
        <fullName evidence="2">Ig-like domain-containing protein</fullName>
    </recommendedName>
</protein>
<evidence type="ECO:0000313" key="3">
    <source>
        <dbReference type="EMBL" id="MDR6891214.1"/>
    </source>
</evidence>
<organism evidence="3 4">
    <name type="scientific">Falsarthrobacter nasiphocae</name>
    <dbReference type="NCBI Taxonomy" id="189863"/>
    <lineage>
        <taxon>Bacteria</taxon>
        <taxon>Bacillati</taxon>
        <taxon>Actinomycetota</taxon>
        <taxon>Actinomycetes</taxon>
        <taxon>Micrococcales</taxon>
        <taxon>Micrococcaceae</taxon>
        <taxon>Falsarthrobacter</taxon>
    </lineage>
</organism>
<feature type="domain" description="Ig-like" evidence="2">
    <location>
        <begin position="177"/>
        <end position="217"/>
    </location>
</feature>
<evidence type="ECO:0000259" key="2">
    <source>
        <dbReference type="PROSITE" id="PS50835"/>
    </source>
</evidence>
<dbReference type="EMBL" id="JAVDUI010000001">
    <property type="protein sequence ID" value="MDR6891214.1"/>
    <property type="molecule type" value="Genomic_DNA"/>
</dbReference>